<feature type="chain" id="PRO_5009519060" description="DUF5666 domain-containing protein" evidence="1">
    <location>
        <begin position="23"/>
        <end position="124"/>
    </location>
</feature>
<dbReference type="AlphaFoldDB" id="A0A1F5JZ48"/>
<evidence type="ECO:0000313" key="3">
    <source>
        <dbReference type="EMBL" id="OGE33957.1"/>
    </source>
</evidence>
<evidence type="ECO:0000256" key="1">
    <source>
        <dbReference type="SAM" id="SignalP"/>
    </source>
</evidence>
<comment type="caution">
    <text evidence="3">The sequence shown here is derived from an EMBL/GenBank/DDBJ whole genome shotgun (WGS) entry which is preliminary data.</text>
</comment>
<evidence type="ECO:0000259" key="2">
    <source>
        <dbReference type="Pfam" id="PF18914"/>
    </source>
</evidence>
<dbReference type="InterPro" id="IPR043724">
    <property type="entry name" value="DUF5666"/>
</dbReference>
<dbReference type="EMBL" id="MFDB01000002">
    <property type="protein sequence ID" value="OGE33957.1"/>
    <property type="molecule type" value="Genomic_DNA"/>
</dbReference>
<feature type="signal peptide" evidence="1">
    <location>
        <begin position="1"/>
        <end position="22"/>
    </location>
</feature>
<dbReference type="Proteomes" id="UP000177258">
    <property type="component" value="Unassembled WGS sequence"/>
</dbReference>
<feature type="domain" description="DUF5666" evidence="2">
    <location>
        <begin position="65"/>
        <end position="122"/>
    </location>
</feature>
<proteinExistence type="predicted"/>
<gene>
    <name evidence="3" type="ORF">A3D83_03520</name>
</gene>
<accession>A0A1F5JZ48</accession>
<organism evidence="3 4">
    <name type="scientific">Candidatus Daviesbacteria bacterium RIFCSPHIGHO2_02_FULL_41_10</name>
    <dbReference type="NCBI Taxonomy" id="1797774"/>
    <lineage>
        <taxon>Bacteria</taxon>
        <taxon>Candidatus Daviesiibacteriota</taxon>
    </lineage>
</organism>
<evidence type="ECO:0000313" key="4">
    <source>
        <dbReference type="Proteomes" id="UP000177258"/>
    </source>
</evidence>
<name>A0A1F5JZ48_9BACT</name>
<dbReference type="Pfam" id="PF18914">
    <property type="entry name" value="DUF5666"/>
    <property type="match status" value="1"/>
</dbReference>
<reference evidence="3 4" key="1">
    <citation type="journal article" date="2016" name="Nat. Commun.">
        <title>Thousands of microbial genomes shed light on interconnected biogeochemical processes in an aquifer system.</title>
        <authorList>
            <person name="Anantharaman K."/>
            <person name="Brown C.T."/>
            <person name="Hug L.A."/>
            <person name="Sharon I."/>
            <person name="Castelle C.J."/>
            <person name="Probst A.J."/>
            <person name="Thomas B.C."/>
            <person name="Singh A."/>
            <person name="Wilkins M.J."/>
            <person name="Karaoz U."/>
            <person name="Brodie E.L."/>
            <person name="Williams K.H."/>
            <person name="Hubbard S.S."/>
            <person name="Banfield J.F."/>
        </authorList>
    </citation>
    <scope>NUCLEOTIDE SEQUENCE [LARGE SCALE GENOMIC DNA]</scope>
</reference>
<protein>
    <recommendedName>
        <fullName evidence="2">DUF5666 domain-containing protein</fullName>
    </recommendedName>
</protein>
<keyword evidence="1" id="KW-0732">Signal</keyword>
<sequence length="124" mass="13018">MKHLIAISALSLLLFIATPVLITAHGGDEDGTRVEIRNEAEEVEDEAVEEADEAVTAGTASFEIRGEVTAMSGNTFTVAGISVTSDPTMVSEFEQEGTLAVGSMVKVEGIISSGTFLAEEIKVE</sequence>